<dbReference type="GO" id="GO:0005319">
    <property type="term" value="F:lipid transporter activity"/>
    <property type="evidence" value="ECO:0000318"/>
    <property type="project" value="GO_Central"/>
</dbReference>
<dbReference type="Pfam" id="PF02470">
    <property type="entry name" value="MlaD"/>
    <property type="match status" value="1"/>
</dbReference>
<evidence type="ECO:0000259" key="3">
    <source>
        <dbReference type="Pfam" id="PF02470"/>
    </source>
</evidence>
<dbReference type="STRING" id="29655.A0A0K9P4M7"/>
<dbReference type="PANTHER" id="PTHR34675">
    <property type="entry name" value="PROTEIN TRIGALACTOSYLDIACYLGLYCEROL 2, CHLOROPLASTIC"/>
    <property type="match status" value="1"/>
</dbReference>
<evidence type="ECO:0000256" key="2">
    <source>
        <dbReference type="SAM" id="Phobius"/>
    </source>
</evidence>
<dbReference type="InterPro" id="IPR039342">
    <property type="entry name" value="TGD2-like"/>
</dbReference>
<dbReference type="InterPro" id="IPR003399">
    <property type="entry name" value="Mce/MlaD"/>
</dbReference>
<organism evidence="4 5">
    <name type="scientific">Zostera marina</name>
    <name type="common">Eelgrass</name>
    <dbReference type="NCBI Taxonomy" id="29655"/>
    <lineage>
        <taxon>Eukaryota</taxon>
        <taxon>Viridiplantae</taxon>
        <taxon>Streptophyta</taxon>
        <taxon>Embryophyta</taxon>
        <taxon>Tracheophyta</taxon>
        <taxon>Spermatophyta</taxon>
        <taxon>Magnoliopsida</taxon>
        <taxon>Liliopsida</taxon>
        <taxon>Zosteraceae</taxon>
        <taxon>Zostera</taxon>
    </lineage>
</organism>
<proteinExistence type="predicted"/>
<comment type="caution">
    <text evidence="4">The sequence shown here is derived from an EMBL/GenBank/DDBJ whole genome shotgun (WGS) entry which is preliminary data.</text>
</comment>
<feature type="transmembrane region" description="Helical" evidence="2">
    <location>
        <begin position="94"/>
        <end position="117"/>
    </location>
</feature>
<keyword evidence="2" id="KW-1133">Transmembrane helix</keyword>
<evidence type="ECO:0000313" key="4">
    <source>
        <dbReference type="EMBL" id="KMZ64006.1"/>
    </source>
</evidence>
<feature type="domain" description="Mce/MlaD" evidence="3">
    <location>
        <begin position="128"/>
        <end position="203"/>
    </location>
</feature>
<feature type="region of interest" description="Disordered" evidence="1">
    <location>
        <begin position="45"/>
        <end position="64"/>
    </location>
</feature>
<dbReference type="AlphaFoldDB" id="A0A0K9P4M7"/>
<evidence type="ECO:0000313" key="5">
    <source>
        <dbReference type="Proteomes" id="UP000036987"/>
    </source>
</evidence>
<dbReference type="GO" id="GO:0005543">
    <property type="term" value="F:phospholipid binding"/>
    <property type="evidence" value="ECO:0000318"/>
    <property type="project" value="GO_Central"/>
</dbReference>
<dbReference type="Proteomes" id="UP000036987">
    <property type="component" value="Unassembled WGS sequence"/>
</dbReference>
<feature type="compositionally biased region" description="Polar residues" evidence="1">
    <location>
        <begin position="50"/>
        <end position="59"/>
    </location>
</feature>
<name>A0A0K9P4M7_ZOSMR</name>
<gene>
    <name evidence="4" type="ORF">ZOSMA_38G01140</name>
</gene>
<reference evidence="5" key="1">
    <citation type="journal article" date="2016" name="Nature">
        <title>The genome of the seagrass Zostera marina reveals angiosperm adaptation to the sea.</title>
        <authorList>
            <person name="Olsen J.L."/>
            <person name="Rouze P."/>
            <person name="Verhelst B."/>
            <person name="Lin Y.-C."/>
            <person name="Bayer T."/>
            <person name="Collen J."/>
            <person name="Dattolo E."/>
            <person name="De Paoli E."/>
            <person name="Dittami S."/>
            <person name="Maumus F."/>
            <person name="Michel G."/>
            <person name="Kersting A."/>
            <person name="Lauritano C."/>
            <person name="Lohaus R."/>
            <person name="Toepel M."/>
            <person name="Tonon T."/>
            <person name="Vanneste K."/>
            <person name="Amirebrahimi M."/>
            <person name="Brakel J."/>
            <person name="Bostroem C."/>
            <person name="Chovatia M."/>
            <person name="Grimwood J."/>
            <person name="Jenkins J.W."/>
            <person name="Jueterbock A."/>
            <person name="Mraz A."/>
            <person name="Stam W.T."/>
            <person name="Tice H."/>
            <person name="Bornberg-Bauer E."/>
            <person name="Green P.J."/>
            <person name="Pearson G.A."/>
            <person name="Procaccini G."/>
            <person name="Duarte C.M."/>
            <person name="Schmutz J."/>
            <person name="Reusch T.B.H."/>
            <person name="Van de Peer Y."/>
        </authorList>
    </citation>
    <scope>NUCLEOTIDE SEQUENCE [LARGE SCALE GENOMIC DNA]</scope>
    <source>
        <strain evidence="5">cv. Finnish</strain>
    </source>
</reference>
<keyword evidence="5" id="KW-1185">Reference proteome</keyword>
<dbReference type="GO" id="GO:0009706">
    <property type="term" value="C:chloroplast inner membrane"/>
    <property type="evidence" value="ECO:0000318"/>
    <property type="project" value="GO_Central"/>
</dbReference>
<keyword evidence="2" id="KW-0812">Transmembrane</keyword>
<protein>
    <submittedName>
        <fullName evidence="4">Protein TRIGALACTOSYLDIACYLGLYCEROL 2</fullName>
    </submittedName>
</protein>
<dbReference type="PANTHER" id="PTHR34675:SF1">
    <property type="entry name" value="PROTEIN TRIGALACTOSYLDIACYLGLYCEROL 2, CHLOROPLASTIC"/>
    <property type="match status" value="1"/>
</dbReference>
<keyword evidence="2" id="KW-0472">Membrane</keyword>
<evidence type="ECO:0000256" key="1">
    <source>
        <dbReference type="SAM" id="MobiDB-lite"/>
    </source>
</evidence>
<dbReference type="EMBL" id="LFYR01001193">
    <property type="protein sequence ID" value="KMZ64006.1"/>
    <property type="molecule type" value="Genomic_DNA"/>
</dbReference>
<accession>A0A0K9P4M7</accession>
<sequence>MNSSSCVQIYTSRTALASPMFTQLNDVQYSHQYLSLKPSKRIGQVRASAGNESQNPSSSPERKNPLAVILDAPKTIWKQMLRPLSDFGYGKRSIWEGGVGLFVVSGAIVLALSLVWLKGFRHNSRFKKYQAVFEFSQACGLSLGTPVRIRGVTVGSVVHVNSSLKSVDAVVEVEDDKIIIPRNSLVEVNQSGLLMETMIDITPQDPLPMPSVGPLDIDCAKEGLILCDKEKMSGREGVSLDALVGIFTRLGREMEKVSITQAYSLAEKVGAVVLEAQPLLAKIEVMAEDIQPLLSDVRTSALLEDVKKLTKSLAEVSNDMRKAQSSVLTQESAKMFQDSVTALIFTLKNIENITSDVSEFTGDEATRRNMKMLIKSLSRLL</sequence>
<dbReference type="OrthoDB" id="1924069at2759"/>
<dbReference type="OMA" id="WYLFAEF"/>